<name>A0A0V0SRZ4_9BILA</name>
<dbReference type="EMBL" id="JYDJ01003259">
    <property type="protein sequence ID" value="KRX29474.1"/>
    <property type="molecule type" value="Genomic_DNA"/>
</dbReference>
<comment type="caution">
    <text evidence="1">The sequence shown here is derived from an EMBL/GenBank/DDBJ whole genome shotgun (WGS) entry which is preliminary data.</text>
</comment>
<organism evidence="1 2">
    <name type="scientific">Trichinella murrelli</name>
    <dbReference type="NCBI Taxonomy" id="144512"/>
    <lineage>
        <taxon>Eukaryota</taxon>
        <taxon>Metazoa</taxon>
        <taxon>Ecdysozoa</taxon>
        <taxon>Nematoda</taxon>
        <taxon>Enoplea</taxon>
        <taxon>Dorylaimia</taxon>
        <taxon>Trichinellida</taxon>
        <taxon>Trichinellidae</taxon>
        <taxon>Trichinella</taxon>
    </lineage>
</organism>
<keyword evidence="2" id="KW-1185">Reference proteome</keyword>
<dbReference type="AlphaFoldDB" id="A0A0V0SRZ4"/>
<evidence type="ECO:0000313" key="1">
    <source>
        <dbReference type="EMBL" id="KRX29474.1"/>
    </source>
</evidence>
<reference evidence="1 2" key="1">
    <citation type="submission" date="2015-01" db="EMBL/GenBank/DDBJ databases">
        <title>Evolution of Trichinella species and genotypes.</title>
        <authorList>
            <person name="Korhonen P.K."/>
            <person name="Edoardo P."/>
            <person name="Giuseppe L.R."/>
            <person name="Gasser R.B."/>
        </authorList>
    </citation>
    <scope>NUCLEOTIDE SEQUENCE [LARGE SCALE GENOMIC DNA]</scope>
    <source>
        <strain evidence="1">ISS417</strain>
    </source>
</reference>
<accession>A0A0V0SRZ4</accession>
<sequence length="30" mass="3497">MDYLGSDRPQHLKKLNIFVFHISVNPLEQG</sequence>
<proteinExistence type="predicted"/>
<gene>
    <name evidence="1" type="ORF">T05_4795</name>
</gene>
<protein>
    <submittedName>
        <fullName evidence="1">Uncharacterized protein</fullName>
    </submittedName>
</protein>
<dbReference type="Proteomes" id="UP000055048">
    <property type="component" value="Unassembled WGS sequence"/>
</dbReference>
<evidence type="ECO:0000313" key="2">
    <source>
        <dbReference type="Proteomes" id="UP000055048"/>
    </source>
</evidence>